<gene>
    <name evidence="5" type="ORF">Thert_00835</name>
</gene>
<evidence type="ECO:0000256" key="1">
    <source>
        <dbReference type="ARBA" id="ARBA00010688"/>
    </source>
</evidence>
<evidence type="ECO:0000256" key="3">
    <source>
        <dbReference type="ARBA" id="ARBA00022777"/>
    </source>
</evidence>
<dbReference type="CDD" id="cd01166">
    <property type="entry name" value="KdgK"/>
    <property type="match status" value="1"/>
</dbReference>
<dbReference type="EMBL" id="CP016893">
    <property type="protein sequence ID" value="AST56978.1"/>
    <property type="molecule type" value="Genomic_DNA"/>
</dbReference>
<dbReference type="InterPro" id="IPR029056">
    <property type="entry name" value="Ribokinase-like"/>
</dbReference>
<feature type="domain" description="Carbohydrate kinase PfkB" evidence="4">
    <location>
        <begin position="1"/>
        <end position="301"/>
    </location>
</feature>
<name>A0A223HWY6_THETR</name>
<dbReference type="InterPro" id="IPR011611">
    <property type="entry name" value="PfkB_dom"/>
</dbReference>
<organism evidence="5 6">
    <name type="scientific">Thermoanaerobacterium thermosaccharolyticum</name>
    <name type="common">Clostridium thermosaccharolyticum</name>
    <dbReference type="NCBI Taxonomy" id="1517"/>
    <lineage>
        <taxon>Bacteria</taxon>
        <taxon>Bacillati</taxon>
        <taxon>Bacillota</taxon>
        <taxon>Clostridia</taxon>
        <taxon>Thermoanaerobacterales</taxon>
        <taxon>Thermoanaerobacteraceae</taxon>
        <taxon>Thermoanaerobacterium</taxon>
    </lineage>
</organism>
<reference evidence="5 6" key="1">
    <citation type="submission" date="2016-08" db="EMBL/GenBank/DDBJ databases">
        <title>A novel genetic cassette of butanologenic Thermoanaerobacterium thermosaccharolyticum that directly convert cellulose to butanol.</title>
        <authorList>
            <person name="Li T."/>
            <person name="He J."/>
        </authorList>
    </citation>
    <scope>NUCLEOTIDE SEQUENCE [LARGE SCALE GENOMIC DNA]</scope>
    <source>
        <strain evidence="5 6">TG57</strain>
    </source>
</reference>
<evidence type="ECO:0000313" key="6">
    <source>
        <dbReference type="Proteomes" id="UP000214975"/>
    </source>
</evidence>
<dbReference type="GO" id="GO:0016301">
    <property type="term" value="F:kinase activity"/>
    <property type="evidence" value="ECO:0007669"/>
    <property type="project" value="UniProtKB-KW"/>
</dbReference>
<evidence type="ECO:0000259" key="4">
    <source>
        <dbReference type="Pfam" id="PF00294"/>
    </source>
</evidence>
<protein>
    <submittedName>
        <fullName evidence="5">2-dehydro-3-deoxygluconokinase</fullName>
    </submittedName>
</protein>
<dbReference type="InterPro" id="IPR002173">
    <property type="entry name" value="Carboh/pur_kinase_PfkB_CS"/>
</dbReference>
<dbReference type="RefSeq" id="WP_094396963.1">
    <property type="nucleotide sequence ID" value="NZ_CP016893.1"/>
</dbReference>
<proteinExistence type="inferred from homology"/>
<dbReference type="Gene3D" id="3.40.1190.20">
    <property type="match status" value="1"/>
</dbReference>
<sequence>MSRILTIGEPMVLFAADELGPLYEINHFTKYLAGSEVNVSIGLKRLNHDVTYVTKLGNDPFGKYIYNFLQHERIDTSHVMFDDKYPTGFQIKGKTLKGDPDVFYFRKGSAASHVSIKDIKTIDFAKYDHIHLTGIFPALSDITRETIYEILKISEDKGIQISFDPNLRPTLWKSQEYMIQTINDIAFHCNIVLPGIQEGLILTGSDDHEKIADFYLEKGTSIVAVKLGENGAFVKTKNEKFYVKGYKVARVVDTVGAGDGFAVGFISAILEGLPIKEAAMRGNAIGSLQVMTPGDNDGLPNRYQLENYIREKGENNENTISNR</sequence>
<dbReference type="InterPro" id="IPR050306">
    <property type="entry name" value="PfkB_Carbo_kinase"/>
</dbReference>
<accession>A0A223HWY6</accession>
<comment type="similarity">
    <text evidence="1">Belongs to the carbohydrate kinase PfkB family.</text>
</comment>
<keyword evidence="3 5" id="KW-0418">Kinase</keyword>
<dbReference type="PANTHER" id="PTHR43085">
    <property type="entry name" value="HEXOKINASE FAMILY MEMBER"/>
    <property type="match status" value="1"/>
</dbReference>
<dbReference type="SUPFAM" id="SSF53613">
    <property type="entry name" value="Ribokinase-like"/>
    <property type="match status" value="1"/>
</dbReference>
<dbReference type="PROSITE" id="PS00584">
    <property type="entry name" value="PFKB_KINASES_2"/>
    <property type="match status" value="1"/>
</dbReference>
<evidence type="ECO:0000256" key="2">
    <source>
        <dbReference type="ARBA" id="ARBA00022679"/>
    </source>
</evidence>
<dbReference type="AlphaFoldDB" id="A0A223HWY6"/>
<evidence type="ECO:0000313" key="5">
    <source>
        <dbReference type="EMBL" id="AST56978.1"/>
    </source>
</evidence>
<dbReference type="Proteomes" id="UP000214975">
    <property type="component" value="Chromosome"/>
</dbReference>
<keyword evidence="2" id="KW-0808">Transferase</keyword>
<dbReference type="PANTHER" id="PTHR43085:SF57">
    <property type="entry name" value="CARBOHYDRATE KINASE PFKB DOMAIN-CONTAINING PROTEIN"/>
    <property type="match status" value="1"/>
</dbReference>
<dbReference type="Pfam" id="PF00294">
    <property type="entry name" value="PfkB"/>
    <property type="match status" value="1"/>
</dbReference>